<protein>
    <submittedName>
        <fullName evidence="2">Mor transcription activator family</fullName>
    </submittedName>
</protein>
<dbReference type="InterPro" id="IPR052411">
    <property type="entry name" value="c-mor_Regulatory_Protein"/>
</dbReference>
<dbReference type="Gene3D" id="1.10.10.60">
    <property type="entry name" value="Homeodomain-like"/>
    <property type="match status" value="1"/>
</dbReference>
<dbReference type="PANTHER" id="PTHR37812">
    <property type="entry name" value="MU-LIKE PROPHAGE FLUMU PROTEIN C"/>
    <property type="match status" value="1"/>
</dbReference>
<dbReference type="PANTHER" id="PTHR37812:SF1">
    <property type="entry name" value="MU-LIKE PROPHAGE FLUMU PROTEIN C"/>
    <property type="match status" value="1"/>
</dbReference>
<accession>A0A8S5V8F3</accession>
<evidence type="ECO:0000313" key="2">
    <source>
        <dbReference type="EMBL" id="DAG02923.1"/>
    </source>
</evidence>
<dbReference type="EMBL" id="BK016219">
    <property type="protein sequence ID" value="DAG02923.1"/>
    <property type="molecule type" value="Genomic_DNA"/>
</dbReference>
<dbReference type="SUPFAM" id="SSF46689">
    <property type="entry name" value="Homeodomain-like"/>
    <property type="match status" value="1"/>
</dbReference>
<feature type="domain" description="Mor transcription activator" evidence="1">
    <location>
        <begin position="11"/>
        <end position="92"/>
    </location>
</feature>
<dbReference type="InterPro" id="IPR009057">
    <property type="entry name" value="Homeodomain-like_sf"/>
</dbReference>
<proteinExistence type="predicted"/>
<dbReference type="InterPro" id="IPR014875">
    <property type="entry name" value="Mor_transcription_activator"/>
</dbReference>
<organism evidence="2">
    <name type="scientific">Myoviridae sp. ctf4L13</name>
    <dbReference type="NCBI Taxonomy" id="2825147"/>
    <lineage>
        <taxon>Viruses</taxon>
        <taxon>Duplodnaviria</taxon>
        <taxon>Heunggongvirae</taxon>
        <taxon>Uroviricota</taxon>
        <taxon>Caudoviricetes</taxon>
    </lineage>
</organism>
<sequence length="102" mass="11778">MNLDQLILEQLHGNQRELAETIGIEAYKRLVLKYGGGNIYICKPDTLLQPLRDDAIYHHFTGDNYRELALAYHLTEKTVRDIIDRQNAANMSGQMSLLQEEF</sequence>
<dbReference type="Pfam" id="PF08765">
    <property type="entry name" value="Mor"/>
    <property type="match status" value="1"/>
</dbReference>
<reference evidence="2" key="1">
    <citation type="journal article" date="2021" name="Proc. Natl. Acad. Sci. U.S.A.">
        <title>A Catalog of Tens of Thousands of Viruses from Human Metagenomes Reveals Hidden Associations with Chronic Diseases.</title>
        <authorList>
            <person name="Tisza M.J."/>
            <person name="Buck C.B."/>
        </authorList>
    </citation>
    <scope>NUCLEOTIDE SEQUENCE</scope>
    <source>
        <strain evidence="2">Ctf4L13</strain>
    </source>
</reference>
<name>A0A8S5V8F3_9CAUD</name>
<evidence type="ECO:0000259" key="1">
    <source>
        <dbReference type="Pfam" id="PF08765"/>
    </source>
</evidence>